<sequence length="127" mass="14501">MPPMSFFGVVTKAGFMNKTVTVTVTRQIQHQLTSKRIARSKKYLVHDENNILKKDDEVYIINCAPISASKRFKLHQLVKSPETEREEARAKRLRKEMKQNPTQQSEPSTSSPILEALSESQAKPLSF</sequence>
<organism evidence="5 6">
    <name type="scientific">Coprinopsis marcescibilis</name>
    <name type="common">Agaric fungus</name>
    <name type="synonym">Psathyrella marcescibilis</name>
    <dbReference type="NCBI Taxonomy" id="230819"/>
    <lineage>
        <taxon>Eukaryota</taxon>
        <taxon>Fungi</taxon>
        <taxon>Dikarya</taxon>
        <taxon>Basidiomycota</taxon>
        <taxon>Agaricomycotina</taxon>
        <taxon>Agaricomycetes</taxon>
        <taxon>Agaricomycetidae</taxon>
        <taxon>Agaricales</taxon>
        <taxon>Agaricineae</taxon>
        <taxon>Psathyrellaceae</taxon>
        <taxon>Coprinopsis</taxon>
    </lineage>
</organism>
<feature type="compositionally biased region" description="Basic and acidic residues" evidence="4">
    <location>
        <begin position="81"/>
        <end position="90"/>
    </location>
</feature>
<dbReference type="GO" id="GO:0005840">
    <property type="term" value="C:ribosome"/>
    <property type="evidence" value="ECO:0007669"/>
    <property type="project" value="UniProtKB-KW"/>
</dbReference>
<dbReference type="PANTHER" id="PTHR10744">
    <property type="entry name" value="40S RIBOSOMAL PROTEIN S11 FAMILY MEMBER"/>
    <property type="match status" value="1"/>
</dbReference>
<dbReference type="GO" id="GO:0005739">
    <property type="term" value="C:mitochondrion"/>
    <property type="evidence" value="ECO:0007669"/>
    <property type="project" value="TreeGrafter"/>
</dbReference>
<dbReference type="Gene3D" id="2.40.50.140">
    <property type="entry name" value="Nucleic acid-binding proteins"/>
    <property type="match status" value="1"/>
</dbReference>
<evidence type="ECO:0000313" key="5">
    <source>
        <dbReference type="EMBL" id="TFK30770.1"/>
    </source>
</evidence>
<dbReference type="STRING" id="230819.A0A5C3LDC4"/>
<dbReference type="NCBIfam" id="NF004123">
    <property type="entry name" value="PRK05610.1"/>
    <property type="match status" value="1"/>
</dbReference>
<dbReference type="Proteomes" id="UP000307440">
    <property type="component" value="Unassembled WGS sequence"/>
</dbReference>
<accession>A0A5C3LDC4</accession>
<dbReference type="CDD" id="cd00364">
    <property type="entry name" value="Ribosomal_uS17"/>
    <property type="match status" value="1"/>
</dbReference>
<feature type="compositionally biased region" description="Polar residues" evidence="4">
    <location>
        <begin position="118"/>
        <end position="127"/>
    </location>
</feature>
<evidence type="ECO:0000256" key="4">
    <source>
        <dbReference type="SAM" id="MobiDB-lite"/>
    </source>
</evidence>
<dbReference type="AlphaFoldDB" id="A0A5C3LDC4"/>
<dbReference type="InterPro" id="IPR012340">
    <property type="entry name" value="NA-bd_OB-fold"/>
</dbReference>
<dbReference type="OrthoDB" id="274752at2759"/>
<name>A0A5C3LDC4_COPMA</name>
<evidence type="ECO:0000256" key="2">
    <source>
        <dbReference type="ARBA" id="ARBA00022980"/>
    </source>
</evidence>
<dbReference type="GO" id="GO:1990904">
    <property type="term" value="C:ribonucleoprotein complex"/>
    <property type="evidence" value="ECO:0007669"/>
    <property type="project" value="UniProtKB-KW"/>
</dbReference>
<keyword evidence="6" id="KW-1185">Reference proteome</keyword>
<evidence type="ECO:0000256" key="3">
    <source>
        <dbReference type="ARBA" id="ARBA00023274"/>
    </source>
</evidence>
<feature type="compositionally biased region" description="Low complexity" evidence="4">
    <location>
        <begin position="101"/>
        <end position="112"/>
    </location>
</feature>
<dbReference type="Pfam" id="PF00366">
    <property type="entry name" value="Ribosomal_S17"/>
    <property type="match status" value="1"/>
</dbReference>
<dbReference type="SUPFAM" id="SSF50249">
    <property type="entry name" value="Nucleic acid-binding proteins"/>
    <property type="match status" value="1"/>
</dbReference>
<dbReference type="PANTHER" id="PTHR10744:SF1">
    <property type="entry name" value="SMALL RIBOSOMAL SUBUNIT PROTEIN US17M"/>
    <property type="match status" value="1"/>
</dbReference>
<keyword evidence="3" id="KW-0687">Ribonucleoprotein</keyword>
<reference evidence="5 6" key="1">
    <citation type="journal article" date="2019" name="Nat. Ecol. Evol.">
        <title>Megaphylogeny resolves global patterns of mushroom evolution.</title>
        <authorList>
            <person name="Varga T."/>
            <person name="Krizsan K."/>
            <person name="Foldi C."/>
            <person name="Dima B."/>
            <person name="Sanchez-Garcia M."/>
            <person name="Sanchez-Ramirez S."/>
            <person name="Szollosi G.J."/>
            <person name="Szarkandi J.G."/>
            <person name="Papp V."/>
            <person name="Albert L."/>
            <person name="Andreopoulos W."/>
            <person name="Angelini C."/>
            <person name="Antonin V."/>
            <person name="Barry K.W."/>
            <person name="Bougher N.L."/>
            <person name="Buchanan P."/>
            <person name="Buyck B."/>
            <person name="Bense V."/>
            <person name="Catcheside P."/>
            <person name="Chovatia M."/>
            <person name="Cooper J."/>
            <person name="Damon W."/>
            <person name="Desjardin D."/>
            <person name="Finy P."/>
            <person name="Geml J."/>
            <person name="Haridas S."/>
            <person name="Hughes K."/>
            <person name="Justo A."/>
            <person name="Karasinski D."/>
            <person name="Kautmanova I."/>
            <person name="Kiss B."/>
            <person name="Kocsube S."/>
            <person name="Kotiranta H."/>
            <person name="LaButti K.M."/>
            <person name="Lechner B.E."/>
            <person name="Liimatainen K."/>
            <person name="Lipzen A."/>
            <person name="Lukacs Z."/>
            <person name="Mihaltcheva S."/>
            <person name="Morgado L.N."/>
            <person name="Niskanen T."/>
            <person name="Noordeloos M.E."/>
            <person name="Ohm R.A."/>
            <person name="Ortiz-Santana B."/>
            <person name="Ovrebo C."/>
            <person name="Racz N."/>
            <person name="Riley R."/>
            <person name="Savchenko A."/>
            <person name="Shiryaev A."/>
            <person name="Soop K."/>
            <person name="Spirin V."/>
            <person name="Szebenyi C."/>
            <person name="Tomsovsky M."/>
            <person name="Tulloss R.E."/>
            <person name="Uehling J."/>
            <person name="Grigoriev I.V."/>
            <person name="Vagvolgyi C."/>
            <person name="Papp T."/>
            <person name="Martin F.M."/>
            <person name="Miettinen O."/>
            <person name="Hibbett D.S."/>
            <person name="Nagy L.G."/>
        </authorList>
    </citation>
    <scope>NUCLEOTIDE SEQUENCE [LARGE SCALE GENOMIC DNA]</scope>
    <source>
        <strain evidence="5 6">CBS 121175</strain>
    </source>
</reference>
<evidence type="ECO:0000313" key="6">
    <source>
        <dbReference type="Proteomes" id="UP000307440"/>
    </source>
</evidence>
<evidence type="ECO:0000256" key="1">
    <source>
        <dbReference type="ARBA" id="ARBA00010254"/>
    </source>
</evidence>
<dbReference type="GO" id="GO:0006412">
    <property type="term" value="P:translation"/>
    <property type="evidence" value="ECO:0007669"/>
    <property type="project" value="InterPro"/>
</dbReference>
<feature type="region of interest" description="Disordered" evidence="4">
    <location>
        <begin position="79"/>
        <end position="127"/>
    </location>
</feature>
<dbReference type="GO" id="GO:0003735">
    <property type="term" value="F:structural constituent of ribosome"/>
    <property type="evidence" value="ECO:0007669"/>
    <property type="project" value="InterPro"/>
</dbReference>
<gene>
    <name evidence="5" type="ORF">FA15DRAFT_662816</name>
</gene>
<dbReference type="EMBL" id="ML210146">
    <property type="protein sequence ID" value="TFK30770.1"/>
    <property type="molecule type" value="Genomic_DNA"/>
</dbReference>
<comment type="similarity">
    <text evidence="1">Belongs to the universal ribosomal protein uS17 family.</text>
</comment>
<proteinExistence type="inferred from homology"/>
<protein>
    <submittedName>
        <fullName evidence="5">Nucleic acid-binding protein</fullName>
    </submittedName>
</protein>
<dbReference type="InterPro" id="IPR000266">
    <property type="entry name" value="Ribosomal_uS17"/>
</dbReference>
<keyword evidence="2" id="KW-0689">Ribosomal protein</keyword>